<accession>A0A2P8HDW1</accession>
<keyword evidence="2" id="KW-1185">Reference proteome</keyword>
<evidence type="ECO:0000313" key="2">
    <source>
        <dbReference type="Proteomes" id="UP000242310"/>
    </source>
</evidence>
<gene>
    <name evidence="1" type="ORF">B0H94_10819</name>
</gene>
<proteinExistence type="predicted"/>
<protein>
    <submittedName>
        <fullName evidence="1">Uncharacterized protein</fullName>
    </submittedName>
</protein>
<sequence>MEKQFKILVCDKFGEEIQTEVFAGETELFMETFETKSKAKTFYHYVQSNYPHWSVKMLPAD</sequence>
<dbReference type="EMBL" id="PYAV01000008">
    <property type="protein sequence ID" value="PSL44409.1"/>
    <property type="molecule type" value="Genomic_DNA"/>
</dbReference>
<evidence type="ECO:0000313" key="1">
    <source>
        <dbReference type="EMBL" id="PSL44409.1"/>
    </source>
</evidence>
<dbReference type="Proteomes" id="UP000242310">
    <property type="component" value="Unassembled WGS sequence"/>
</dbReference>
<organism evidence="1 2">
    <name type="scientific">Salsuginibacillus halophilus</name>
    <dbReference type="NCBI Taxonomy" id="517424"/>
    <lineage>
        <taxon>Bacteria</taxon>
        <taxon>Bacillati</taxon>
        <taxon>Bacillota</taxon>
        <taxon>Bacilli</taxon>
        <taxon>Bacillales</taxon>
        <taxon>Bacillaceae</taxon>
        <taxon>Salsuginibacillus</taxon>
    </lineage>
</organism>
<reference evidence="1 2" key="1">
    <citation type="submission" date="2018-03" db="EMBL/GenBank/DDBJ databases">
        <title>Genomic Encyclopedia of Type Strains, Phase III (KMG-III): the genomes of soil and plant-associated and newly described type strains.</title>
        <authorList>
            <person name="Whitman W."/>
        </authorList>
    </citation>
    <scope>NUCLEOTIDE SEQUENCE [LARGE SCALE GENOMIC DNA]</scope>
    <source>
        <strain evidence="1 2">CGMCC 1.07653</strain>
    </source>
</reference>
<dbReference type="RefSeq" id="WP_106588888.1">
    <property type="nucleotide sequence ID" value="NZ_PYAV01000008.1"/>
</dbReference>
<name>A0A2P8HDW1_9BACI</name>
<comment type="caution">
    <text evidence="1">The sequence shown here is derived from an EMBL/GenBank/DDBJ whole genome shotgun (WGS) entry which is preliminary data.</text>
</comment>
<dbReference type="AlphaFoldDB" id="A0A2P8HDW1"/>